<feature type="compositionally biased region" description="Gly residues" evidence="1">
    <location>
        <begin position="1"/>
        <end position="12"/>
    </location>
</feature>
<dbReference type="EMBL" id="VSSQ01074006">
    <property type="protein sequence ID" value="MPN24983.1"/>
    <property type="molecule type" value="Genomic_DNA"/>
</dbReference>
<dbReference type="Pfam" id="PF06249">
    <property type="entry name" value="EutQ"/>
    <property type="match status" value="1"/>
</dbReference>
<organism evidence="2">
    <name type="scientific">bioreactor metagenome</name>
    <dbReference type="NCBI Taxonomy" id="1076179"/>
    <lineage>
        <taxon>unclassified sequences</taxon>
        <taxon>metagenomes</taxon>
        <taxon>ecological metagenomes</taxon>
    </lineage>
</organism>
<dbReference type="PANTHER" id="PTHR36169">
    <property type="entry name" value="ETHANOLAMINE UTILIZATION PROTEIN EUTQ"/>
    <property type="match status" value="1"/>
</dbReference>
<evidence type="ECO:0008006" key="3">
    <source>
        <dbReference type="Google" id="ProtNLM"/>
    </source>
</evidence>
<name>A0A645GMQ2_9ZZZZ</name>
<dbReference type="SUPFAM" id="SSF51182">
    <property type="entry name" value="RmlC-like cupins"/>
    <property type="match status" value="1"/>
</dbReference>
<dbReference type="InterPro" id="IPR010424">
    <property type="entry name" value="EutQ"/>
</dbReference>
<dbReference type="InterPro" id="IPR014710">
    <property type="entry name" value="RmlC-like_jellyroll"/>
</dbReference>
<sequence length="138" mass="14555">MTSLLGSGGGGPAAPTVARKPVKLSSIRDARLERFPYPGPPADMEVKTVDVVTADDGAPVATGYMSITKGSFPWTLTYDEVQIVLEGELHLGGDAGGKVGYPGDVFYVPKGSSITFGTPSWAKFVYVTFPANWEDQIG</sequence>
<comment type="caution">
    <text evidence="2">The sequence shown here is derived from an EMBL/GenBank/DDBJ whole genome shotgun (WGS) entry which is preliminary data.</text>
</comment>
<dbReference type="PANTHER" id="PTHR36169:SF1">
    <property type="entry name" value="ACETATE KINASE EUTQ"/>
    <property type="match status" value="1"/>
</dbReference>
<evidence type="ECO:0000313" key="2">
    <source>
        <dbReference type="EMBL" id="MPN24983.1"/>
    </source>
</evidence>
<feature type="region of interest" description="Disordered" evidence="1">
    <location>
        <begin position="1"/>
        <end position="20"/>
    </location>
</feature>
<proteinExistence type="predicted"/>
<protein>
    <recommendedName>
        <fullName evidence="3">Ethanolamine utilization protein EutQ</fullName>
    </recommendedName>
</protein>
<accession>A0A645GMQ2</accession>
<reference evidence="2" key="1">
    <citation type="submission" date="2019-08" db="EMBL/GenBank/DDBJ databases">
        <authorList>
            <person name="Kucharzyk K."/>
            <person name="Murdoch R.W."/>
            <person name="Higgins S."/>
            <person name="Loffler F."/>
        </authorList>
    </citation>
    <scope>NUCLEOTIDE SEQUENCE</scope>
</reference>
<dbReference type="AlphaFoldDB" id="A0A645GMQ2"/>
<dbReference type="CDD" id="cd02228">
    <property type="entry name" value="cupin_EutQ"/>
    <property type="match status" value="1"/>
</dbReference>
<dbReference type="Gene3D" id="2.60.120.10">
    <property type="entry name" value="Jelly Rolls"/>
    <property type="match status" value="1"/>
</dbReference>
<dbReference type="InterPro" id="IPR011051">
    <property type="entry name" value="RmlC_Cupin_sf"/>
</dbReference>
<gene>
    <name evidence="2" type="ORF">SDC9_172390</name>
</gene>
<evidence type="ECO:0000256" key="1">
    <source>
        <dbReference type="SAM" id="MobiDB-lite"/>
    </source>
</evidence>